<reference evidence="3 4" key="1">
    <citation type="submission" date="2019-09" db="EMBL/GenBank/DDBJ databases">
        <title>YIM 132180 draft genome.</title>
        <authorList>
            <person name="Zhang K."/>
        </authorList>
    </citation>
    <scope>NUCLEOTIDE SEQUENCE [LARGE SCALE GENOMIC DNA]</scope>
    <source>
        <strain evidence="3 4">YIM 132180</strain>
    </source>
</reference>
<dbReference type="PROSITE" id="PS50943">
    <property type="entry name" value="HTH_CROC1"/>
    <property type="match status" value="1"/>
</dbReference>
<evidence type="ECO:0000259" key="2">
    <source>
        <dbReference type="PROSITE" id="PS50943"/>
    </source>
</evidence>
<comment type="similarity">
    <text evidence="1">Belongs to the short-chain fatty acyl-CoA assimilation regulator (ScfR) family.</text>
</comment>
<dbReference type="SUPFAM" id="SSF47413">
    <property type="entry name" value="lambda repressor-like DNA-binding domains"/>
    <property type="match status" value="1"/>
</dbReference>
<organism evidence="3 4">
    <name type="scientific">Plantimonas leprariae</name>
    <dbReference type="NCBI Taxonomy" id="2615207"/>
    <lineage>
        <taxon>Bacteria</taxon>
        <taxon>Pseudomonadati</taxon>
        <taxon>Pseudomonadota</taxon>
        <taxon>Alphaproteobacteria</taxon>
        <taxon>Hyphomicrobiales</taxon>
        <taxon>Aurantimonadaceae</taxon>
        <taxon>Plantimonas</taxon>
    </lineage>
</organism>
<proteinExistence type="inferred from homology"/>
<keyword evidence="4" id="KW-1185">Reference proteome</keyword>
<dbReference type="Pfam" id="PF13560">
    <property type="entry name" value="HTH_31"/>
    <property type="match status" value="1"/>
</dbReference>
<dbReference type="EMBL" id="VZDO01000013">
    <property type="protein sequence ID" value="KAB0678455.1"/>
    <property type="molecule type" value="Genomic_DNA"/>
</dbReference>
<sequence length="400" mass="45144">MDAGRSMSGITDRLSDSEIGERLRLAREASKLTQAQAADVIGAARTTIVAVEQGKRRVQTDELQKLATAYRTSANAILRREAIHLDMVPRFRKLEDSKDDDVERATRLLNTLVRAEVELENALGVSRARNYPPERPLLPGDVRSQAEQDADELRGWLGLGSGPVTDIVSLLDLQLGIRVYIRPLEGKVSGLFAYDESVGACILLNANHPRERITQTGIHELAHVVSTRRQPEVLTEDERFASREERYANVFQRAFITPGRAVRQRFAEITAGQSHLTRRHIILLAHVFGVSREAMVRRLEELKLTREGTWDWFQEHGGITDAQVREVLGELTGRPDNSVFARGHVPPRLALLAREAWKKELYSEGQLARLLDLDRHSIRALLDGTEREESEADERIKILR</sequence>
<dbReference type="InterPro" id="IPR010359">
    <property type="entry name" value="IrrE_HExxH"/>
</dbReference>
<dbReference type="InterPro" id="IPR001387">
    <property type="entry name" value="Cro/C1-type_HTH"/>
</dbReference>
<dbReference type="AlphaFoldDB" id="A0A7V7PMH7"/>
<protein>
    <submittedName>
        <fullName evidence="3">ImmA/IrrE family metallo-endopeptidase</fullName>
    </submittedName>
</protein>
<dbReference type="InterPro" id="IPR052345">
    <property type="entry name" value="Rad_response_metalloprotease"/>
</dbReference>
<dbReference type="PANTHER" id="PTHR43236:SF1">
    <property type="entry name" value="BLL7220 PROTEIN"/>
    <property type="match status" value="1"/>
</dbReference>
<dbReference type="SMART" id="SM00530">
    <property type="entry name" value="HTH_XRE"/>
    <property type="match status" value="1"/>
</dbReference>
<dbReference type="Pfam" id="PF06114">
    <property type="entry name" value="Peptidase_M78"/>
    <property type="match status" value="1"/>
</dbReference>
<dbReference type="CDD" id="cd00093">
    <property type="entry name" value="HTH_XRE"/>
    <property type="match status" value="1"/>
</dbReference>
<name>A0A7V7PMH7_9HYPH</name>
<comment type="caution">
    <text evidence="3">The sequence shown here is derived from an EMBL/GenBank/DDBJ whole genome shotgun (WGS) entry which is preliminary data.</text>
</comment>
<dbReference type="Gene3D" id="1.10.10.2910">
    <property type="match status" value="1"/>
</dbReference>
<dbReference type="Proteomes" id="UP000432089">
    <property type="component" value="Unassembled WGS sequence"/>
</dbReference>
<gene>
    <name evidence="3" type="ORF">F6X38_15575</name>
</gene>
<dbReference type="Gene3D" id="1.10.260.40">
    <property type="entry name" value="lambda repressor-like DNA-binding domains"/>
    <property type="match status" value="1"/>
</dbReference>
<evidence type="ECO:0000313" key="3">
    <source>
        <dbReference type="EMBL" id="KAB0678455.1"/>
    </source>
</evidence>
<feature type="domain" description="HTH cro/C1-type" evidence="2">
    <location>
        <begin position="23"/>
        <end position="77"/>
    </location>
</feature>
<dbReference type="GO" id="GO:0003677">
    <property type="term" value="F:DNA binding"/>
    <property type="evidence" value="ECO:0007669"/>
    <property type="project" value="InterPro"/>
</dbReference>
<accession>A0A7V7PMH7</accession>
<evidence type="ECO:0000313" key="4">
    <source>
        <dbReference type="Proteomes" id="UP000432089"/>
    </source>
</evidence>
<evidence type="ECO:0000256" key="1">
    <source>
        <dbReference type="ARBA" id="ARBA00007227"/>
    </source>
</evidence>
<dbReference type="PANTHER" id="PTHR43236">
    <property type="entry name" value="ANTITOXIN HIGA1"/>
    <property type="match status" value="1"/>
</dbReference>
<dbReference type="InterPro" id="IPR010982">
    <property type="entry name" value="Lambda_DNA-bd_dom_sf"/>
</dbReference>